<comment type="caution">
    <text evidence="12">The sequence shown here is derived from an EMBL/GenBank/DDBJ whole genome shotgun (WGS) entry which is preliminary data.</text>
</comment>
<protein>
    <recommendedName>
        <fullName evidence="4">DNA polymerase III subunit alpha</fullName>
        <ecNumber evidence="3">2.7.7.7</ecNumber>
    </recommendedName>
</protein>
<dbReference type="GO" id="GO:0006260">
    <property type="term" value="P:DNA replication"/>
    <property type="evidence" value="ECO:0007669"/>
    <property type="project" value="UniProtKB-KW"/>
</dbReference>
<dbReference type="Pfam" id="PF07733">
    <property type="entry name" value="DNA_pol3_alpha"/>
    <property type="match status" value="1"/>
</dbReference>
<evidence type="ECO:0000313" key="13">
    <source>
        <dbReference type="Proteomes" id="UP000178086"/>
    </source>
</evidence>
<feature type="compositionally biased region" description="Low complexity" evidence="10">
    <location>
        <begin position="1080"/>
        <end position="1099"/>
    </location>
</feature>
<dbReference type="Pfam" id="PF14579">
    <property type="entry name" value="HHH_6"/>
    <property type="match status" value="1"/>
</dbReference>
<dbReference type="InterPro" id="IPR029460">
    <property type="entry name" value="DNAPol_HHH"/>
</dbReference>
<dbReference type="SMART" id="SM00481">
    <property type="entry name" value="POLIIIAc"/>
    <property type="match status" value="1"/>
</dbReference>
<evidence type="ECO:0000259" key="11">
    <source>
        <dbReference type="SMART" id="SM00481"/>
    </source>
</evidence>
<dbReference type="Gene3D" id="3.20.20.140">
    <property type="entry name" value="Metal-dependent hydrolases"/>
    <property type="match status" value="1"/>
</dbReference>
<dbReference type="SUPFAM" id="SSF89550">
    <property type="entry name" value="PHP domain-like"/>
    <property type="match status" value="1"/>
</dbReference>
<dbReference type="PANTHER" id="PTHR32294:SF0">
    <property type="entry name" value="DNA POLYMERASE III SUBUNIT ALPHA"/>
    <property type="match status" value="1"/>
</dbReference>
<accession>A0A1F2UJC7</accession>
<dbReference type="Proteomes" id="UP000178086">
    <property type="component" value="Unassembled WGS sequence"/>
</dbReference>
<dbReference type="InterPro" id="IPR016195">
    <property type="entry name" value="Pol/histidinol_Pase-like"/>
</dbReference>
<evidence type="ECO:0000256" key="4">
    <source>
        <dbReference type="ARBA" id="ARBA00019114"/>
    </source>
</evidence>
<keyword evidence="7" id="KW-0235">DNA replication</keyword>
<dbReference type="EMBL" id="MELI01000075">
    <property type="protein sequence ID" value="OFW33127.1"/>
    <property type="molecule type" value="Genomic_DNA"/>
</dbReference>
<evidence type="ECO:0000256" key="2">
    <source>
        <dbReference type="ARBA" id="ARBA00009496"/>
    </source>
</evidence>
<dbReference type="InterPro" id="IPR041931">
    <property type="entry name" value="DNA_pol3_alpha_thumb_dom"/>
</dbReference>
<comment type="catalytic activity">
    <reaction evidence="9">
        <text>DNA(n) + a 2'-deoxyribonucleoside 5'-triphosphate = DNA(n+1) + diphosphate</text>
        <dbReference type="Rhea" id="RHEA:22508"/>
        <dbReference type="Rhea" id="RHEA-COMP:17339"/>
        <dbReference type="Rhea" id="RHEA-COMP:17340"/>
        <dbReference type="ChEBI" id="CHEBI:33019"/>
        <dbReference type="ChEBI" id="CHEBI:61560"/>
        <dbReference type="ChEBI" id="CHEBI:173112"/>
        <dbReference type="EC" id="2.7.7.7"/>
    </reaction>
</comment>
<keyword evidence="6" id="KW-0548">Nucleotidyltransferase</keyword>
<evidence type="ECO:0000256" key="6">
    <source>
        <dbReference type="ARBA" id="ARBA00022695"/>
    </source>
</evidence>
<evidence type="ECO:0000256" key="9">
    <source>
        <dbReference type="ARBA" id="ARBA00049244"/>
    </source>
</evidence>
<dbReference type="GO" id="GO:0005737">
    <property type="term" value="C:cytoplasm"/>
    <property type="evidence" value="ECO:0007669"/>
    <property type="project" value="UniProtKB-SubCell"/>
</dbReference>
<dbReference type="InterPro" id="IPR040982">
    <property type="entry name" value="DNA_pol3_finger"/>
</dbReference>
<keyword evidence="5" id="KW-0808">Transferase</keyword>
<feature type="region of interest" description="Disordered" evidence="10">
    <location>
        <begin position="1069"/>
        <end position="1099"/>
    </location>
</feature>
<dbReference type="InterPro" id="IPR004365">
    <property type="entry name" value="NA-bd_OB_tRNA"/>
</dbReference>
<dbReference type="EC" id="2.7.7.7" evidence="3"/>
<proteinExistence type="inferred from homology"/>
<dbReference type="Gene3D" id="1.10.150.870">
    <property type="match status" value="1"/>
</dbReference>
<dbReference type="GO" id="GO:0008408">
    <property type="term" value="F:3'-5' exonuclease activity"/>
    <property type="evidence" value="ECO:0007669"/>
    <property type="project" value="InterPro"/>
</dbReference>
<sequence>MADFVHLHTHSEFSLLDGASRVKELVSKAKELGMSAIALTDHGVMYGIIEFFEEAQKQGIKPIIGCEVYVAPGSRFEKTRSTESYTHLLLLAENEQGYRNLMKLVALSFFEGFYYKPRVDKELLEQYHDGLIAASACLAGQVARHLNQDNYEAAKEEALYFNELFGEGNFYLEVQDHGLAEQKKVNVGMFKLSDELGLPVIATNDIHYTKQADAQTHDVLLCIQTGSTLAEPGRMKFETDEFYLKSGAEMAAIFPGRPEALQNTCNIADRCNVEIKFGEYLLPNYEIPEGYTVDEYFEKLCREGFAKRYPNPTEAHRERLEYEIGVIEQMGFPGYFLVVHDFVNYAKSNDIKVGPGRGSAAGSIVAYSLKITNIDPMEYNLLFERFLNPERISLPDIDIDFCFERRPEVIDYVTKKYGEDRVAQIITFGTMAAKAAIRDAGRVFDIPYGRVDKIAKLIPDGLHEGRQWTIDAALKVSQEMRDAYENDELTQRVIDMAKNLEGLVRQDSIHAAGVVIADQELTNRTPIQRKGGAEIVTQYSMGCIEKIGLLKMDFLGLRTLTVIDNAVKNIKMIHGVDIDIDVLPLSDETTYELLRRGESTGVFQLESSGMRALLRDLQPTAFTDIIALLALYRPGPLGSGMVKDFVDRKHGRKPISHLHPMLEPILKETYGVMVYQEQVMLIASTMAGFSMGEGDTLRKAMGKKLPEVLAKFREKFISGSVDNGVDANLAGKIFDLIVHFAGYGFNKSHSTAYAAISWQTAWLKANYPVEFMAALLTSIMGNKDKVAQYINECRRMGTEILPPDVNESYRDFTVVGKAIRFGLSAVRNVGEGVIEAIIREREENGLFRSIYDYCRRVDTNALNKRTIESLIKGGAFDSCKVSRRQLLLTFEKAVEIGARSQKDKASGQFTIFDLGDSGDSGTAEAVNDPIDDIVPEFDTPELLLYEKEMLGLYVSDHPLLGVADEFLNQTEYSTSELKEQKDGTVAWVGGIIAKITRLTTKKGDLMLFLNVEDLDGSVEVIVFPAVYDKFKDIIAEDKIVLIKGRLDIKEDEIKVISLEIREFDAKTGGKAANRRKAKPNGNGTSNGTSNGTINGTSNGKKLNGNSALVLTVSKSMMTAQFAERLKEILRTQPGPVPVFLKLQNGGEPTILALAPEYNIAPQNGLFAELKELCGEGAVNIE</sequence>
<comment type="similarity">
    <text evidence="2">Belongs to the DNA polymerase type-C family. DnaE subfamily.</text>
</comment>
<dbReference type="GO" id="GO:0003887">
    <property type="term" value="F:DNA-directed DNA polymerase activity"/>
    <property type="evidence" value="ECO:0007669"/>
    <property type="project" value="UniProtKB-KW"/>
</dbReference>
<dbReference type="Pfam" id="PF02811">
    <property type="entry name" value="PHP"/>
    <property type="match status" value="1"/>
</dbReference>
<dbReference type="CDD" id="cd12113">
    <property type="entry name" value="PHP_PolIIIA_DnaE3"/>
    <property type="match status" value="1"/>
</dbReference>
<dbReference type="GO" id="GO:0003676">
    <property type="term" value="F:nucleic acid binding"/>
    <property type="evidence" value="ECO:0007669"/>
    <property type="project" value="InterPro"/>
</dbReference>
<dbReference type="InterPro" id="IPR011708">
    <property type="entry name" value="DNA_pol3_alpha_NTPase_dom"/>
</dbReference>
<comment type="subcellular location">
    <subcellularLocation>
        <location evidence="1">Cytoplasm</location>
    </subcellularLocation>
</comment>
<dbReference type="CDD" id="cd04485">
    <property type="entry name" value="DnaE_OBF"/>
    <property type="match status" value="1"/>
</dbReference>
<feature type="domain" description="Polymerase/histidinol phosphatase N-terminal" evidence="11">
    <location>
        <begin position="5"/>
        <end position="72"/>
    </location>
</feature>
<dbReference type="InterPro" id="IPR004013">
    <property type="entry name" value="PHP_dom"/>
</dbReference>
<dbReference type="Gene3D" id="1.10.10.1600">
    <property type="entry name" value="Bacterial DNA polymerase III alpha subunit, thumb domain"/>
    <property type="match status" value="1"/>
</dbReference>
<evidence type="ECO:0000256" key="5">
    <source>
        <dbReference type="ARBA" id="ARBA00022679"/>
    </source>
</evidence>
<reference evidence="12 13" key="1">
    <citation type="journal article" date="2016" name="Nat. Commun.">
        <title>Thousands of microbial genomes shed light on interconnected biogeochemical processes in an aquifer system.</title>
        <authorList>
            <person name="Anantharaman K."/>
            <person name="Brown C.T."/>
            <person name="Hug L.A."/>
            <person name="Sharon I."/>
            <person name="Castelle C.J."/>
            <person name="Probst A.J."/>
            <person name="Thomas B.C."/>
            <person name="Singh A."/>
            <person name="Wilkins M.J."/>
            <person name="Karaoz U."/>
            <person name="Brodie E.L."/>
            <person name="Williams K.H."/>
            <person name="Hubbard S.S."/>
            <person name="Banfield J.F."/>
        </authorList>
    </citation>
    <scope>NUCLEOTIDE SEQUENCE [LARGE SCALE GENOMIC DNA]</scope>
</reference>
<dbReference type="NCBIfam" id="TIGR00594">
    <property type="entry name" value="polc"/>
    <property type="match status" value="1"/>
</dbReference>
<dbReference type="AlphaFoldDB" id="A0A1F2UJC7"/>
<dbReference type="PANTHER" id="PTHR32294">
    <property type="entry name" value="DNA POLYMERASE III SUBUNIT ALPHA"/>
    <property type="match status" value="1"/>
</dbReference>
<dbReference type="NCBIfam" id="NF004226">
    <property type="entry name" value="PRK05673.1"/>
    <property type="match status" value="1"/>
</dbReference>
<evidence type="ECO:0000313" key="12">
    <source>
        <dbReference type="EMBL" id="OFW33127.1"/>
    </source>
</evidence>
<evidence type="ECO:0000256" key="1">
    <source>
        <dbReference type="ARBA" id="ARBA00004496"/>
    </source>
</evidence>
<organism evidence="12 13">
    <name type="scientific">Candidatus Aquicultor primus</name>
    <dbReference type="NCBI Taxonomy" id="1797195"/>
    <lineage>
        <taxon>Bacteria</taxon>
        <taxon>Bacillati</taxon>
        <taxon>Actinomycetota</taxon>
        <taxon>Candidatus Aquicultoria</taxon>
        <taxon>Candidatus Aquicultorales</taxon>
        <taxon>Candidatus Aquicultoraceae</taxon>
        <taxon>Candidatus Aquicultor</taxon>
    </lineage>
</organism>
<dbReference type="NCBIfam" id="NF005298">
    <property type="entry name" value="PRK06826.1"/>
    <property type="match status" value="1"/>
</dbReference>
<dbReference type="InterPro" id="IPR003141">
    <property type="entry name" value="Pol/His_phosphatase_N"/>
</dbReference>
<keyword evidence="8" id="KW-0239">DNA-directed DNA polymerase</keyword>
<name>A0A1F2UJC7_9ACTN</name>
<evidence type="ECO:0000256" key="3">
    <source>
        <dbReference type="ARBA" id="ARBA00012417"/>
    </source>
</evidence>
<dbReference type="Pfam" id="PF01336">
    <property type="entry name" value="tRNA_anti-codon"/>
    <property type="match status" value="1"/>
</dbReference>
<evidence type="ECO:0000256" key="7">
    <source>
        <dbReference type="ARBA" id="ARBA00022705"/>
    </source>
</evidence>
<evidence type="ECO:0000256" key="8">
    <source>
        <dbReference type="ARBA" id="ARBA00022932"/>
    </source>
</evidence>
<evidence type="ECO:0000256" key="10">
    <source>
        <dbReference type="SAM" id="MobiDB-lite"/>
    </source>
</evidence>
<dbReference type="InterPro" id="IPR004805">
    <property type="entry name" value="DnaE2/DnaE/PolC"/>
</dbReference>
<gene>
    <name evidence="12" type="ORF">A2074_00610</name>
</gene>
<dbReference type="Pfam" id="PF17657">
    <property type="entry name" value="DNA_pol3_finger"/>
    <property type="match status" value="1"/>
</dbReference>